<dbReference type="Pfam" id="PF09729">
    <property type="entry name" value="Gti1_Pac2"/>
    <property type="match status" value="1"/>
</dbReference>
<evidence type="ECO:0000313" key="2">
    <source>
        <dbReference type="EMBL" id="PPR02836.1"/>
    </source>
</evidence>
<sequence>MYLAGQPPTLHPYRVQTPEEALIIFHAVHLGILRMVSRRLDADERRAIYPGCVYVWEERGQGTDNSVGLGIERWTDSIQWGPSRVRDEFLYYRERRSTITTTTTHEYDMMSDSSEGSPPAHRYSMHTRSYPYRPPLVKQTYSVFVETSTGRRKWHLIAYLTEEQHTHRDLYTIWSHPELSRIKIPEGMYQCARVSRKNLRQQPRDAFPVAPAPARALIQERPDTDMDVDMDECSQSCSCSPPMSNERALAPEPSKPSVGAHLPISNPATLIPAPTGKSKHRLAPLEFLKTVSPPKRHALDEMALIRLSFPSASF</sequence>
<protein>
    <recommendedName>
        <fullName evidence="4">Gti1/Pac2 family-domain-containing protein</fullName>
    </recommendedName>
</protein>
<dbReference type="Proteomes" id="UP000284842">
    <property type="component" value="Unassembled WGS sequence"/>
</dbReference>
<reference evidence="2 3" key="1">
    <citation type="journal article" date="2018" name="Evol. Lett.">
        <title>Horizontal gene cluster transfer increased hallucinogenic mushroom diversity.</title>
        <authorList>
            <person name="Reynolds H.T."/>
            <person name="Vijayakumar V."/>
            <person name="Gluck-Thaler E."/>
            <person name="Korotkin H.B."/>
            <person name="Matheny P.B."/>
            <person name="Slot J.C."/>
        </authorList>
    </citation>
    <scope>NUCLEOTIDE SEQUENCE [LARGE SCALE GENOMIC DNA]</scope>
    <source>
        <strain evidence="2 3">2629</strain>
    </source>
</reference>
<feature type="region of interest" description="Disordered" evidence="1">
    <location>
        <begin position="229"/>
        <end position="259"/>
    </location>
</feature>
<dbReference type="PANTHER" id="PTHR28027">
    <property type="entry name" value="TRANSCRIPTIONAL REGULATOR MIT1"/>
    <property type="match status" value="1"/>
</dbReference>
<dbReference type="PANTHER" id="PTHR28027:SF1">
    <property type="entry name" value="CAMP INDEPENDENT REGULATORY PROTEIN (AFU_ORTHOLOGUE AFUA_3G09640)"/>
    <property type="match status" value="1"/>
</dbReference>
<dbReference type="AlphaFoldDB" id="A0A409YIL4"/>
<dbReference type="EMBL" id="NHTK01001140">
    <property type="protein sequence ID" value="PPR02836.1"/>
    <property type="molecule type" value="Genomic_DNA"/>
</dbReference>
<evidence type="ECO:0000313" key="3">
    <source>
        <dbReference type="Proteomes" id="UP000284842"/>
    </source>
</evidence>
<name>A0A409YIL4_9AGAR</name>
<evidence type="ECO:0000256" key="1">
    <source>
        <dbReference type="SAM" id="MobiDB-lite"/>
    </source>
</evidence>
<gene>
    <name evidence="2" type="ORF">CVT24_002233</name>
</gene>
<dbReference type="OrthoDB" id="5572844at2759"/>
<keyword evidence="3" id="KW-1185">Reference proteome</keyword>
<accession>A0A409YIL4</accession>
<dbReference type="GO" id="GO:0003677">
    <property type="term" value="F:DNA binding"/>
    <property type="evidence" value="ECO:0007669"/>
    <property type="project" value="TreeGrafter"/>
</dbReference>
<dbReference type="InterPro" id="IPR018608">
    <property type="entry name" value="Gti1/Pac2"/>
</dbReference>
<proteinExistence type="predicted"/>
<comment type="caution">
    <text evidence="2">The sequence shown here is derived from an EMBL/GenBank/DDBJ whole genome shotgun (WGS) entry which is preliminary data.</text>
</comment>
<organism evidence="2 3">
    <name type="scientific">Panaeolus cyanescens</name>
    <dbReference type="NCBI Taxonomy" id="181874"/>
    <lineage>
        <taxon>Eukaryota</taxon>
        <taxon>Fungi</taxon>
        <taxon>Dikarya</taxon>
        <taxon>Basidiomycota</taxon>
        <taxon>Agaricomycotina</taxon>
        <taxon>Agaricomycetes</taxon>
        <taxon>Agaricomycetidae</taxon>
        <taxon>Agaricales</taxon>
        <taxon>Agaricineae</taxon>
        <taxon>Galeropsidaceae</taxon>
        <taxon>Panaeolus</taxon>
    </lineage>
</organism>
<dbReference type="InParanoid" id="A0A409YIL4"/>
<evidence type="ECO:0008006" key="4">
    <source>
        <dbReference type="Google" id="ProtNLM"/>
    </source>
</evidence>